<keyword evidence="2" id="KW-1185">Reference proteome</keyword>
<protein>
    <submittedName>
        <fullName evidence="1">Uncharacterized protein</fullName>
    </submittedName>
</protein>
<organism evidence="1 2">
    <name type="scientific">Novipirellula caenicola</name>
    <dbReference type="NCBI Taxonomy" id="1536901"/>
    <lineage>
        <taxon>Bacteria</taxon>
        <taxon>Pseudomonadati</taxon>
        <taxon>Planctomycetota</taxon>
        <taxon>Planctomycetia</taxon>
        <taxon>Pirellulales</taxon>
        <taxon>Pirellulaceae</taxon>
        <taxon>Novipirellula</taxon>
    </lineage>
</organism>
<accession>A0ABP9W0Y0</accession>
<sequence>MPLTTVRFIKISQVFGVWCDPNSHIKIYLGHNPTAHRVDPTADNIIDYRKIFEPCSRSLSFQDRGYGLGLRLAQFRRYSNLGKNRVNPPNTIHARIFCLNLTADESRHFACRKLRNVKLGKNVTRNVLKISQI</sequence>
<evidence type="ECO:0000313" key="1">
    <source>
        <dbReference type="EMBL" id="GAA5510138.1"/>
    </source>
</evidence>
<evidence type="ECO:0000313" key="2">
    <source>
        <dbReference type="Proteomes" id="UP001416858"/>
    </source>
</evidence>
<name>A0ABP9W0Y0_9BACT</name>
<gene>
    <name evidence="1" type="ORF">Rcae01_05644</name>
</gene>
<reference evidence="1 2" key="1">
    <citation type="submission" date="2024-02" db="EMBL/GenBank/DDBJ databases">
        <title>Rhodopirellula caenicola NBRC 110016.</title>
        <authorList>
            <person name="Ichikawa N."/>
            <person name="Katano-Makiyama Y."/>
            <person name="Hidaka K."/>
        </authorList>
    </citation>
    <scope>NUCLEOTIDE SEQUENCE [LARGE SCALE GENOMIC DNA]</scope>
    <source>
        <strain evidence="1 2">NBRC 110016</strain>
    </source>
</reference>
<proteinExistence type="predicted"/>
<comment type="caution">
    <text evidence="1">The sequence shown here is derived from an EMBL/GenBank/DDBJ whole genome shotgun (WGS) entry which is preliminary data.</text>
</comment>
<dbReference type="EMBL" id="BAABRO010000019">
    <property type="protein sequence ID" value="GAA5510138.1"/>
    <property type="molecule type" value="Genomic_DNA"/>
</dbReference>
<dbReference type="Proteomes" id="UP001416858">
    <property type="component" value="Unassembled WGS sequence"/>
</dbReference>